<dbReference type="AlphaFoldDB" id="A0A2B8BJQ5"/>
<dbReference type="InterPro" id="IPR036097">
    <property type="entry name" value="HisK_dim/P_sf"/>
</dbReference>
<feature type="modified residue" description="4-aspartylphosphate" evidence="8">
    <location>
        <position position="717"/>
    </location>
</feature>
<keyword evidence="12" id="KW-0418">Kinase</keyword>
<keyword evidence="4" id="KW-1003">Cell membrane</keyword>
<name>A0A2B8BJQ5_9PROT</name>
<dbReference type="InterPro" id="IPR004358">
    <property type="entry name" value="Sig_transdc_His_kin-like_C"/>
</dbReference>
<dbReference type="CDD" id="cd00156">
    <property type="entry name" value="REC"/>
    <property type="match status" value="1"/>
</dbReference>
<evidence type="ECO:0000313" key="12">
    <source>
        <dbReference type="EMBL" id="PGH57980.1"/>
    </source>
</evidence>
<dbReference type="InterPro" id="IPR005467">
    <property type="entry name" value="His_kinase_dom"/>
</dbReference>
<dbReference type="Gene3D" id="3.30.565.10">
    <property type="entry name" value="Histidine kinase-like ATPase, C-terminal domain"/>
    <property type="match status" value="1"/>
</dbReference>
<evidence type="ECO:0000256" key="6">
    <source>
        <dbReference type="ARBA" id="ARBA00022989"/>
    </source>
</evidence>
<evidence type="ECO:0000259" key="11">
    <source>
        <dbReference type="PROSITE" id="PS50110"/>
    </source>
</evidence>
<protein>
    <recommendedName>
        <fullName evidence="3">histidine kinase</fullName>
        <ecNumber evidence="3">2.7.13.3</ecNumber>
    </recommendedName>
</protein>
<dbReference type="SMART" id="SM00387">
    <property type="entry name" value="HATPase_c"/>
    <property type="match status" value="1"/>
</dbReference>
<dbReference type="Proteomes" id="UP000225379">
    <property type="component" value="Unassembled WGS sequence"/>
</dbReference>
<dbReference type="InterPro" id="IPR033479">
    <property type="entry name" value="dCache_1"/>
</dbReference>
<dbReference type="InterPro" id="IPR011006">
    <property type="entry name" value="CheY-like_superfamily"/>
</dbReference>
<feature type="domain" description="Histidine kinase" evidence="10">
    <location>
        <begin position="399"/>
        <end position="637"/>
    </location>
</feature>
<dbReference type="SUPFAM" id="SSF52172">
    <property type="entry name" value="CheY-like"/>
    <property type="match status" value="1"/>
</dbReference>
<dbReference type="SMART" id="SM00448">
    <property type="entry name" value="REC"/>
    <property type="match status" value="1"/>
</dbReference>
<keyword evidence="8" id="KW-0597">Phosphoprotein</keyword>
<evidence type="ECO:0000256" key="4">
    <source>
        <dbReference type="ARBA" id="ARBA00022475"/>
    </source>
</evidence>
<keyword evidence="7 9" id="KW-0472">Membrane</keyword>
<keyword evidence="6 9" id="KW-1133">Transmembrane helix</keyword>
<dbReference type="OrthoDB" id="9796100at2"/>
<dbReference type="Pfam" id="PF02743">
    <property type="entry name" value="dCache_1"/>
    <property type="match status" value="1"/>
</dbReference>
<accession>A0A2B8BJQ5</accession>
<comment type="subcellular location">
    <subcellularLocation>
        <location evidence="2">Cell membrane</location>
        <topology evidence="2">Multi-pass membrane protein</topology>
    </subcellularLocation>
</comment>
<gene>
    <name evidence="12" type="ORF">CRT60_08440</name>
</gene>
<feature type="transmembrane region" description="Helical" evidence="9">
    <location>
        <begin position="52"/>
        <end position="72"/>
    </location>
</feature>
<keyword evidence="13" id="KW-1185">Reference proteome</keyword>
<evidence type="ECO:0000256" key="5">
    <source>
        <dbReference type="ARBA" id="ARBA00022692"/>
    </source>
</evidence>
<dbReference type="GO" id="GO:0005886">
    <property type="term" value="C:plasma membrane"/>
    <property type="evidence" value="ECO:0007669"/>
    <property type="project" value="UniProtKB-SubCell"/>
</dbReference>
<dbReference type="GO" id="GO:0000155">
    <property type="term" value="F:phosphorelay sensor kinase activity"/>
    <property type="evidence" value="ECO:0007669"/>
    <property type="project" value="InterPro"/>
</dbReference>
<dbReference type="PROSITE" id="PS50109">
    <property type="entry name" value="HIS_KIN"/>
    <property type="match status" value="1"/>
</dbReference>
<dbReference type="PRINTS" id="PR00344">
    <property type="entry name" value="BCTRLSENSOR"/>
</dbReference>
<evidence type="ECO:0000313" key="13">
    <source>
        <dbReference type="Proteomes" id="UP000225379"/>
    </source>
</evidence>
<dbReference type="CDD" id="cd12915">
    <property type="entry name" value="PDC2_DGC_like"/>
    <property type="match status" value="1"/>
</dbReference>
<dbReference type="InterPro" id="IPR003594">
    <property type="entry name" value="HATPase_dom"/>
</dbReference>
<evidence type="ECO:0000256" key="1">
    <source>
        <dbReference type="ARBA" id="ARBA00000085"/>
    </source>
</evidence>
<comment type="catalytic activity">
    <reaction evidence="1">
        <text>ATP + protein L-histidine = ADP + protein N-phospho-L-histidine.</text>
        <dbReference type="EC" id="2.7.13.3"/>
    </reaction>
</comment>
<dbReference type="EMBL" id="PDKW01000039">
    <property type="protein sequence ID" value="PGH57980.1"/>
    <property type="molecule type" value="Genomic_DNA"/>
</dbReference>
<evidence type="ECO:0000256" key="8">
    <source>
        <dbReference type="PROSITE-ProRule" id="PRU00169"/>
    </source>
</evidence>
<sequence length="786" mass="84155">MASGSFRSIVASLNHRPALISSDRTAQPKGGMPIPPIRHWQAHLRASRPLRILLLIGGLSVAVLLAATVQYIDSMRDREMEGAERELSTLNLSLSEQTASATQSVDLVLTTIIEQLKSDGIDTPEEYVRRMGGRDTYQMLRARITGLPQLDAVTMIAADGHLINFSRYYPIPPVNVSDRDYFAYLRDHDTTAPFIGEPVQNRGNGSWTVYLARRISGPDGSFVGLVLGAIELSYFQRIYKALQPDGDGSISLWRRDGILLARHPVLPDIGRPLGQRHFLKVLESANSGVYFSSGGLNDGARLVATRALADYPLVVNVTRKLDAVLDKWRIQAWTIGAASAVGIAALLLSLWALARQFSAYEAATRAMDAARRAVEGREQAEHALRQSQKMEAIGQLTGGVAHDFNNLLQAIGINLHVIDSRTEDERIAGPARLALQAVERGATLTQHLLAFSRRQQLRPVPVDVATLVERTSRLLGRTLGQSVRVETEVAPGLWPAMIDPTQLEMAVLNLALNARDAMPGGGTLWILAGNRTVAGPAAGDLAIGGRLPGAGPLPVQVEGLAAGDYVVLRVRDTGTGMAAEVAARAFEPFFTTKEVGRGTGLGLSMVHGLATQSGGGVELDSRPGLGTTVTLYLPRAEQAADVPTAPPPPPPARARVAETAPVGAGCAILLVDDEELVRSATAGYLAQAGFAVREAADAAAALSLLDHGFRPDVIVTDHMMPGMTGLEMARTLRARQDETPILMVTGYAEDLTSTAAARDVSLTVLSKPIEPSRLVRSIRDMASVEG</sequence>
<dbReference type="Pfam" id="PF00072">
    <property type="entry name" value="Response_reg"/>
    <property type="match status" value="1"/>
</dbReference>
<keyword evidence="12" id="KW-0808">Transferase</keyword>
<dbReference type="Gene3D" id="3.40.50.2300">
    <property type="match status" value="1"/>
</dbReference>
<feature type="domain" description="Response regulatory" evidence="11">
    <location>
        <begin position="667"/>
        <end position="782"/>
    </location>
</feature>
<dbReference type="InterPro" id="IPR001789">
    <property type="entry name" value="Sig_transdc_resp-reg_receiver"/>
</dbReference>
<comment type="caution">
    <text evidence="12">The sequence shown here is derived from an EMBL/GenBank/DDBJ whole genome shotgun (WGS) entry which is preliminary data.</text>
</comment>
<proteinExistence type="predicted"/>
<organism evidence="12 13">
    <name type="scientific">Azospirillum palustre</name>
    <dbReference type="NCBI Taxonomy" id="2044885"/>
    <lineage>
        <taxon>Bacteria</taxon>
        <taxon>Pseudomonadati</taxon>
        <taxon>Pseudomonadota</taxon>
        <taxon>Alphaproteobacteria</taxon>
        <taxon>Rhodospirillales</taxon>
        <taxon>Azospirillaceae</taxon>
        <taxon>Azospirillum</taxon>
    </lineage>
</organism>
<dbReference type="Gene3D" id="3.30.450.20">
    <property type="entry name" value="PAS domain"/>
    <property type="match status" value="2"/>
</dbReference>
<evidence type="ECO:0000256" key="2">
    <source>
        <dbReference type="ARBA" id="ARBA00004651"/>
    </source>
</evidence>
<dbReference type="PROSITE" id="PS50110">
    <property type="entry name" value="RESPONSE_REGULATORY"/>
    <property type="match status" value="1"/>
</dbReference>
<dbReference type="Gene3D" id="1.10.287.130">
    <property type="match status" value="1"/>
</dbReference>
<dbReference type="PANTHER" id="PTHR43065">
    <property type="entry name" value="SENSOR HISTIDINE KINASE"/>
    <property type="match status" value="1"/>
</dbReference>
<dbReference type="SUPFAM" id="SSF47384">
    <property type="entry name" value="Homodimeric domain of signal transducing histidine kinase"/>
    <property type="match status" value="1"/>
</dbReference>
<reference evidence="13" key="1">
    <citation type="submission" date="2017-10" db="EMBL/GenBank/DDBJ databases">
        <authorList>
            <person name="Kravchenko I.K."/>
            <person name="Grouzdev D.S."/>
        </authorList>
    </citation>
    <scope>NUCLEOTIDE SEQUENCE [LARGE SCALE GENOMIC DNA]</scope>
    <source>
        <strain evidence="13">B2</strain>
    </source>
</reference>
<evidence type="ECO:0000256" key="9">
    <source>
        <dbReference type="SAM" id="Phobius"/>
    </source>
</evidence>
<dbReference type="EC" id="2.7.13.3" evidence="3"/>
<dbReference type="SUPFAM" id="SSF55874">
    <property type="entry name" value="ATPase domain of HSP90 chaperone/DNA topoisomerase II/histidine kinase"/>
    <property type="match status" value="1"/>
</dbReference>
<dbReference type="InterPro" id="IPR036890">
    <property type="entry name" value="HATPase_C_sf"/>
</dbReference>
<dbReference type="CDD" id="cd12914">
    <property type="entry name" value="PDC1_DGC_like"/>
    <property type="match status" value="1"/>
</dbReference>
<keyword evidence="5 9" id="KW-0812">Transmembrane</keyword>
<evidence type="ECO:0000256" key="7">
    <source>
        <dbReference type="ARBA" id="ARBA00023136"/>
    </source>
</evidence>
<evidence type="ECO:0000256" key="3">
    <source>
        <dbReference type="ARBA" id="ARBA00012438"/>
    </source>
</evidence>
<evidence type="ECO:0000259" key="10">
    <source>
        <dbReference type="PROSITE" id="PS50109"/>
    </source>
</evidence>
<dbReference type="PANTHER" id="PTHR43065:SF49">
    <property type="entry name" value="HISTIDINE KINASE"/>
    <property type="match status" value="1"/>
</dbReference>
<dbReference type="Pfam" id="PF02518">
    <property type="entry name" value="HATPase_c"/>
    <property type="match status" value="1"/>
</dbReference>